<reference evidence="5" key="2">
    <citation type="submission" date="2015-05" db="EMBL/GenBank/DDBJ databases">
        <title>Complete genome sequence of Corynebacterium mustelae DSM 45274, isolated from various tissues of a male ferret with lethal sepsis.</title>
        <authorList>
            <person name="Ruckert C."/>
            <person name="Albersmeier A."/>
            <person name="Winkler A."/>
            <person name="Tauch A."/>
        </authorList>
    </citation>
    <scope>NUCLEOTIDE SEQUENCE [LARGE SCALE GENOMIC DNA]</scope>
    <source>
        <strain evidence="5">DSM 45274</strain>
    </source>
</reference>
<dbReference type="PATRIC" id="fig|571915.4.peg.1117"/>
<dbReference type="SUPFAM" id="SSF51735">
    <property type="entry name" value="NAD(P)-binding Rossmann-fold domains"/>
    <property type="match status" value="1"/>
</dbReference>
<evidence type="ECO:0000313" key="4">
    <source>
        <dbReference type="EMBL" id="AKK05394.1"/>
    </source>
</evidence>
<dbReference type="PRINTS" id="PR00081">
    <property type="entry name" value="GDHRDH"/>
</dbReference>
<dbReference type="RefSeq" id="WP_047261621.1">
    <property type="nucleotide sequence ID" value="NZ_CP011542.1"/>
</dbReference>
<evidence type="ECO:0000256" key="3">
    <source>
        <dbReference type="RuleBase" id="RU000363"/>
    </source>
</evidence>
<proteinExistence type="inferred from homology"/>
<evidence type="ECO:0008006" key="6">
    <source>
        <dbReference type="Google" id="ProtNLM"/>
    </source>
</evidence>
<dbReference type="EMBL" id="CP011542">
    <property type="protein sequence ID" value="AKK05394.1"/>
    <property type="molecule type" value="Genomic_DNA"/>
</dbReference>
<keyword evidence="5" id="KW-1185">Reference proteome</keyword>
<dbReference type="PROSITE" id="PS00061">
    <property type="entry name" value="ADH_SHORT"/>
    <property type="match status" value="1"/>
</dbReference>
<dbReference type="InterPro" id="IPR002347">
    <property type="entry name" value="SDR_fam"/>
</dbReference>
<sequence length="258" mass="26605">MKVTDGNFSAVVTGGASGLGAATARMLADAGVTVLAFDLESSIAKARETGTAKESITYLPIDVTDFEQVKAGVEQAAALAPLRVAVNCAGICPSMRIVGRNGSHDPKLFATTINVNLIGTFNVLNAAAGVMSSQEPVDADGQRGVIINTASVAAFEGQIGQAAYAASKGGVHSLAICAARDLAGVGVRVVAIAPGIVETPMMASISDEYRTELENLVQFPKRMAKPEEYAALVAAIVDNGYLNGETIRIDGALRMPPR</sequence>
<protein>
    <recommendedName>
        <fullName evidence="6">3-hydroxyacyl-CoA dehydrogenase</fullName>
    </recommendedName>
</protein>
<dbReference type="STRING" id="571915.CMUST_05280"/>
<dbReference type="GO" id="GO:0016491">
    <property type="term" value="F:oxidoreductase activity"/>
    <property type="evidence" value="ECO:0007669"/>
    <property type="project" value="UniProtKB-KW"/>
</dbReference>
<dbReference type="Gene3D" id="3.40.50.720">
    <property type="entry name" value="NAD(P)-binding Rossmann-like Domain"/>
    <property type="match status" value="1"/>
</dbReference>
<dbReference type="Pfam" id="PF00106">
    <property type="entry name" value="adh_short"/>
    <property type="match status" value="1"/>
</dbReference>
<gene>
    <name evidence="4" type="ORF">CMUST_05280</name>
</gene>
<comment type="similarity">
    <text evidence="1 3">Belongs to the short-chain dehydrogenases/reductases (SDR) family.</text>
</comment>
<dbReference type="KEGG" id="cmv:CMUST_05280"/>
<name>A0A0G3GW57_9CORY</name>
<dbReference type="OrthoDB" id="9795647at2"/>
<dbReference type="PANTHER" id="PTHR43658:SF8">
    <property type="entry name" value="17-BETA-HYDROXYSTEROID DEHYDROGENASE 14-RELATED"/>
    <property type="match status" value="1"/>
</dbReference>
<dbReference type="Proteomes" id="UP000035199">
    <property type="component" value="Chromosome"/>
</dbReference>
<reference evidence="4 5" key="1">
    <citation type="journal article" date="2015" name="Genome Announc.">
        <title>Complete Genome Sequence of the Type Strain Corynebacterium mustelae DSM 45274, Isolated from Various Tissues of a Male Ferret with Lethal Sepsis.</title>
        <authorList>
            <person name="Ruckert C."/>
            <person name="Eimer J."/>
            <person name="Winkler A."/>
            <person name="Tauch A."/>
        </authorList>
    </citation>
    <scope>NUCLEOTIDE SEQUENCE [LARGE SCALE GENOMIC DNA]</scope>
    <source>
        <strain evidence="4 5">DSM 45274</strain>
    </source>
</reference>
<dbReference type="AlphaFoldDB" id="A0A0G3GW57"/>
<dbReference type="InterPro" id="IPR020904">
    <property type="entry name" value="Sc_DH/Rdtase_CS"/>
</dbReference>
<accession>A0A0G3GW57</accession>
<evidence type="ECO:0000256" key="2">
    <source>
        <dbReference type="ARBA" id="ARBA00023002"/>
    </source>
</evidence>
<dbReference type="PRINTS" id="PR00080">
    <property type="entry name" value="SDRFAMILY"/>
</dbReference>
<dbReference type="InterPro" id="IPR036291">
    <property type="entry name" value="NAD(P)-bd_dom_sf"/>
</dbReference>
<evidence type="ECO:0000313" key="5">
    <source>
        <dbReference type="Proteomes" id="UP000035199"/>
    </source>
</evidence>
<dbReference type="PANTHER" id="PTHR43658">
    <property type="entry name" value="SHORT-CHAIN DEHYDROGENASE/REDUCTASE"/>
    <property type="match status" value="1"/>
</dbReference>
<organism evidence="4 5">
    <name type="scientific">Corynebacterium mustelae</name>
    <dbReference type="NCBI Taxonomy" id="571915"/>
    <lineage>
        <taxon>Bacteria</taxon>
        <taxon>Bacillati</taxon>
        <taxon>Actinomycetota</taxon>
        <taxon>Actinomycetes</taxon>
        <taxon>Mycobacteriales</taxon>
        <taxon>Corynebacteriaceae</taxon>
        <taxon>Corynebacterium</taxon>
    </lineage>
</organism>
<evidence type="ECO:0000256" key="1">
    <source>
        <dbReference type="ARBA" id="ARBA00006484"/>
    </source>
</evidence>
<keyword evidence="2 4" id="KW-0560">Oxidoreductase</keyword>